<proteinExistence type="predicted"/>
<evidence type="ECO:0000313" key="1">
    <source>
        <dbReference type="EMBL" id="SFE85398.1"/>
    </source>
</evidence>
<dbReference type="InterPro" id="IPR038475">
    <property type="entry name" value="RecG_C_sf"/>
</dbReference>
<keyword evidence="2" id="KW-1185">Reference proteome</keyword>
<protein>
    <submittedName>
        <fullName evidence="1">ATP-dependent DNA helicase RecG</fullName>
    </submittedName>
</protein>
<dbReference type="Proteomes" id="UP000198598">
    <property type="component" value="Unassembled WGS sequence"/>
</dbReference>
<dbReference type="AlphaFoldDB" id="A0A1I2DY97"/>
<reference evidence="1 2" key="1">
    <citation type="submission" date="2016-10" db="EMBL/GenBank/DDBJ databases">
        <authorList>
            <person name="de Groot N.N."/>
        </authorList>
    </citation>
    <scope>NUCLEOTIDE SEQUENCE [LARGE SCALE GENOMIC DNA]</scope>
    <source>
        <strain evidence="1 2">DSM 26130</strain>
    </source>
</reference>
<name>A0A1I2DY97_9BACT</name>
<dbReference type="InterPro" id="IPR038461">
    <property type="entry name" value="Schlafen_AlbA_2_dom_sf"/>
</dbReference>
<keyword evidence="1" id="KW-0347">Helicase</keyword>
<accession>A0A1I2DY97</accession>
<dbReference type="Gene3D" id="3.30.950.30">
    <property type="entry name" value="Schlafen, AAA domain"/>
    <property type="match status" value="1"/>
</dbReference>
<keyword evidence="1" id="KW-0378">Hydrolase</keyword>
<keyword evidence="1" id="KW-0067">ATP-binding</keyword>
<sequence>MLIGVNDKGQVVGLDNAKRLLEDLPNKIQNALGIIADVNLREQGGQAYIEIVTQPYEMPVAYHGEYHLRSGSTKQVLKGNALQQFLLKRLGKTFDDVVEPKARLEDLDPETIQAFEQRGVERQRLDHHEPLRIGLATFLDNLNLTDGEGGVKRAALVLFGKHPMRFILGAHIKIGRFGQDATDLKFQDELSGDGFRLAERTLQLLDSKYLPGLVSYQGLYRQERLPYPPDAIREALLNAIMHKDYFGGPIFVWVYDDRLVFFNEGSLIEGLTPADLQQPHSSRRRNPTLAMAMFRGGLVETWGRGTLKMIAECRAWGLPDPLFEDKQGGFWVTFFADRYQEALLRQAGLNERQTKGILYTKQQGRITNADYQRLNDCSRNTASTDLKELVQQNWLKQQGTKGAGSYYVVNQ</sequence>
<dbReference type="PANTHER" id="PTHR30595">
    <property type="entry name" value="GLPR-RELATED TRANSCRIPTIONAL REPRESSOR"/>
    <property type="match status" value="1"/>
</dbReference>
<dbReference type="Gene3D" id="3.30.565.60">
    <property type="match status" value="1"/>
</dbReference>
<dbReference type="Gene3D" id="1.10.10.10">
    <property type="entry name" value="Winged helix-like DNA-binding domain superfamily/Winged helix DNA-binding domain"/>
    <property type="match status" value="1"/>
</dbReference>
<gene>
    <name evidence="1" type="ORF">SAMN05216167_120114</name>
</gene>
<dbReference type="PANTHER" id="PTHR30595:SF6">
    <property type="entry name" value="SCHLAFEN ALBA-2 DOMAIN-CONTAINING PROTEIN"/>
    <property type="match status" value="1"/>
</dbReference>
<evidence type="ECO:0000313" key="2">
    <source>
        <dbReference type="Proteomes" id="UP000198598"/>
    </source>
</evidence>
<dbReference type="EMBL" id="FOLQ01000020">
    <property type="protein sequence ID" value="SFE85398.1"/>
    <property type="molecule type" value="Genomic_DNA"/>
</dbReference>
<dbReference type="STRING" id="662367.SAMN05216167_120114"/>
<dbReference type="GO" id="GO:0004386">
    <property type="term" value="F:helicase activity"/>
    <property type="evidence" value="ECO:0007669"/>
    <property type="project" value="UniProtKB-KW"/>
</dbReference>
<organism evidence="1 2">
    <name type="scientific">Spirosoma endophyticum</name>
    <dbReference type="NCBI Taxonomy" id="662367"/>
    <lineage>
        <taxon>Bacteria</taxon>
        <taxon>Pseudomonadati</taxon>
        <taxon>Bacteroidota</taxon>
        <taxon>Cytophagia</taxon>
        <taxon>Cytophagales</taxon>
        <taxon>Cytophagaceae</taxon>
        <taxon>Spirosoma</taxon>
    </lineage>
</organism>
<keyword evidence="1" id="KW-0547">Nucleotide-binding</keyword>
<dbReference type="Pfam" id="PF13749">
    <property type="entry name" value="HATPase_c_4"/>
    <property type="match status" value="1"/>
</dbReference>
<dbReference type="InterPro" id="IPR036388">
    <property type="entry name" value="WH-like_DNA-bd_sf"/>
</dbReference>